<name>A0A914GYS9_GLORO</name>
<organism evidence="2 3">
    <name type="scientific">Globodera rostochiensis</name>
    <name type="common">Golden nematode worm</name>
    <name type="synonym">Heterodera rostochiensis</name>
    <dbReference type="NCBI Taxonomy" id="31243"/>
    <lineage>
        <taxon>Eukaryota</taxon>
        <taxon>Metazoa</taxon>
        <taxon>Ecdysozoa</taxon>
        <taxon>Nematoda</taxon>
        <taxon>Chromadorea</taxon>
        <taxon>Rhabditida</taxon>
        <taxon>Tylenchina</taxon>
        <taxon>Tylenchomorpha</taxon>
        <taxon>Tylenchoidea</taxon>
        <taxon>Heteroderidae</taxon>
        <taxon>Heteroderinae</taxon>
        <taxon>Globodera</taxon>
    </lineage>
</organism>
<evidence type="ECO:0000313" key="3">
    <source>
        <dbReference type="WBParaSite" id="Gr19_v10_g11644.t1"/>
    </source>
</evidence>
<dbReference type="Proteomes" id="UP000887572">
    <property type="component" value="Unplaced"/>
</dbReference>
<proteinExistence type="predicted"/>
<sequence length="160" mass="18109">MGLLYAPRPKGKKLFFKDGSLKRLLELTTLFRRARGVQTAKELLKQHGKIPMKEWAAKEQQITAELLEQEEKRHKKSRDKQRQQSKQPTTSFGGGHGPGSNTFDFCSTELVPTEHNAQKTFVWRNNSQRRTDRRAPSKERSDGPPTSDAPAVGNVGTPVR</sequence>
<reference evidence="3" key="1">
    <citation type="submission" date="2022-11" db="UniProtKB">
        <authorList>
            <consortium name="WormBaseParasite"/>
        </authorList>
    </citation>
    <scope>IDENTIFICATION</scope>
</reference>
<feature type="compositionally biased region" description="Basic and acidic residues" evidence="1">
    <location>
        <begin position="129"/>
        <end position="142"/>
    </location>
</feature>
<evidence type="ECO:0000256" key="1">
    <source>
        <dbReference type="SAM" id="MobiDB-lite"/>
    </source>
</evidence>
<keyword evidence="2" id="KW-1185">Reference proteome</keyword>
<feature type="region of interest" description="Disordered" evidence="1">
    <location>
        <begin position="66"/>
        <end position="160"/>
    </location>
</feature>
<accession>A0A914GYS9</accession>
<dbReference type="WBParaSite" id="Gr19_v10_g11644.t1">
    <property type="protein sequence ID" value="Gr19_v10_g11644.t1"/>
    <property type="gene ID" value="Gr19_v10_g11644"/>
</dbReference>
<dbReference type="AlphaFoldDB" id="A0A914GYS9"/>
<evidence type="ECO:0000313" key="2">
    <source>
        <dbReference type="Proteomes" id="UP000887572"/>
    </source>
</evidence>
<protein>
    <submittedName>
        <fullName evidence="3">Uncharacterized protein</fullName>
    </submittedName>
</protein>